<dbReference type="PANTHER" id="PTHR42813:SF7">
    <property type="entry name" value="ALCOHOL DEHYDROGENASE (ZN-DEPENDENT)-RELATED"/>
    <property type="match status" value="1"/>
</dbReference>
<dbReference type="SUPFAM" id="SSF50129">
    <property type="entry name" value="GroES-like"/>
    <property type="match status" value="1"/>
</dbReference>
<feature type="domain" description="Enoyl reductase (ER)" evidence="7">
    <location>
        <begin position="29"/>
        <end position="421"/>
    </location>
</feature>
<evidence type="ECO:0000256" key="6">
    <source>
        <dbReference type="SAM" id="MobiDB-lite"/>
    </source>
</evidence>
<evidence type="ECO:0000256" key="5">
    <source>
        <dbReference type="RuleBase" id="RU361277"/>
    </source>
</evidence>
<dbReference type="SUPFAM" id="SSF51735">
    <property type="entry name" value="NAD(P)-binding Rossmann-fold domains"/>
    <property type="match status" value="1"/>
</dbReference>
<dbReference type="InterPro" id="IPR020843">
    <property type="entry name" value="ER"/>
</dbReference>
<dbReference type="InterPro" id="IPR011032">
    <property type="entry name" value="GroES-like_sf"/>
</dbReference>
<dbReference type="GO" id="GO:0016491">
    <property type="term" value="F:oxidoreductase activity"/>
    <property type="evidence" value="ECO:0007669"/>
    <property type="project" value="UniProtKB-KW"/>
</dbReference>
<dbReference type="Gene3D" id="3.40.50.720">
    <property type="entry name" value="NAD(P)-binding Rossmann-like Domain"/>
    <property type="match status" value="1"/>
</dbReference>
<dbReference type="AlphaFoldDB" id="A0A1M7LPW0"/>
<keyword evidence="4" id="KW-0560">Oxidoreductase</keyword>
<dbReference type="InterPro" id="IPR013149">
    <property type="entry name" value="ADH-like_C"/>
</dbReference>
<dbReference type="InterPro" id="IPR013154">
    <property type="entry name" value="ADH-like_N"/>
</dbReference>
<evidence type="ECO:0000313" key="9">
    <source>
        <dbReference type="Proteomes" id="UP000184111"/>
    </source>
</evidence>
<evidence type="ECO:0000256" key="1">
    <source>
        <dbReference type="ARBA" id="ARBA00001947"/>
    </source>
</evidence>
<evidence type="ECO:0000256" key="4">
    <source>
        <dbReference type="ARBA" id="ARBA00023002"/>
    </source>
</evidence>
<proteinExistence type="inferred from homology"/>
<dbReference type="SMART" id="SM00829">
    <property type="entry name" value="PKS_ER"/>
    <property type="match status" value="1"/>
</dbReference>
<organism evidence="8 9">
    <name type="scientific">Actinacidiphila paucisporea</name>
    <dbReference type="NCBI Taxonomy" id="310782"/>
    <lineage>
        <taxon>Bacteria</taxon>
        <taxon>Bacillati</taxon>
        <taxon>Actinomycetota</taxon>
        <taxon>Actinomycetes</taxon>
        <taxon>Kitasatosporales</taxon>
        <taxon>Streptomycetaceae</taxon>
        <taxon>Actinacidiphila</taxon>
    </lineage>
</organism>
<dbReference type="STRING" id="310782.SAMN05216499_114129"/>
<comment type="cofactor">
    <cofactor evidence="1 5">
        <name>Zn(2+)</name>
        <dbReference type="ChEBI" id="CHEBI:29105"/>
    </cofactor>
</comment>
<feature type="compositionally biased region" description="Low complexity" evidence="6">
    <location>
        <begin position="438"/>
        <end position="452"/>
    </location>
</feature>
<keyword evidence="9" id="KW-1185">Reference proteome</keyword>
<reference evidence="8 9" key="1">
    <citation type="submission" date="2016-11" db="EMBL/GenBank/DDBJ databases">
        <authorList>
            <person name="Jaros S."/>
            <person name="Januszkiewicz K."/>
            <person name="Wedrychowicz H."/>
        </authorList>
    </citation>
    <scope>NUCLEOTIDE SEQUENCE [LARGE SCALE GENOMIC DNA]</scope>
    <source>
        <strain evidence="8 9">CGMCC 4.2025</strain>
    </source>
</reference>
<keyword evidence="2 5" id="KW-0479">Metal-binding</keyword>
<evidence type="ECO:0000256" key="3">
    <source>
        <dbReference type="ARBA" id="ARBA00022833"/>
    </source>
</evidence>
<dbReference type="Proteomes" id="UP000184111">
    <property type="component" value="Unassembled WGS sequence"/>
</dbReference>
<dbReference type="InterPro" id="IPR036291">
    <property type="entry name" value="NAD(P)-bd_dom_sf"/>
</dbReference>
<sequence>METRRAVVRPRHPRGTEGVIIVKAVVWHGIGDIRLDDVPEPKVQEATDAIVRITTSAICGTDLHFVRGTMPGMAAGRILGHEAVGVVEEVGSGVRNFRPGDRVVVPSTVGCGSCSYCRAGYFAQCDRANPGGPQAGTVFFGGPEAAGGLDGLQAEYARVPYAHVGLVPLPDSVDDAQAVLLSDIYPTAWFGAKLAEVGTGDSVAIFGGGPVGQAAVACARLQGATRIILVDGLQDRLELAARQHAEVVDFNAEDPVVAIRDLTGGSGVDRVIDAVGVDAQRPAHGPAAEQADERAGQDRRESRQAAPESRPRGDTWVPGNAPSQAARWAVQAVAKAGTIGTVGVYPPQVETYPFGQAFMKNLTLKTGNCNHRAYLPHLVSLVATGALDPTPLVTRWPDPVDAIEAYASFDRRESGWAKVALEFGGEGGMPPGSGEHAGSGAATTAGGSRSTG</sequence>
<dbReference type="Pfam" id="PF00107">
    <property type="entry name" value="ADH_zinc_N"/>
    <property type="match status" value="1"/>
</dbReference>
<evidence type="ECO:0000313" key="8">
    <source>
        <dbReference type="EMBL" id="SHM80215.1"/>
    </source>
</evidence>
<protein>
    <submittedName>
        <fullName evidence="8">Threonine dehydrogenase</fullName>
    </submittedName>
</protein>
<evidence type="ECO:0000256" key="2">
    <source>
        <dbReference type="ARBA" id="ARBA00022723"/>
    </source>
</evidence>
<keyword evidence="3 5" id="KW-0862">Zinc</keyword>
<feature type="compositionally biased region" description="Gly residues" evidence="6">
    <location>
        <begin position="425"/>
        <end position="437"/>
    </location>
</feature>
<dbReference type="InterPro" id="IPR002328">
    <property type="entry name" value="ADH_Zn_CS"/>
</dbReference>
<dbReference type="PROSITE" id="PS00059">
    <property type="entry name" value="ADH_ZINC"/>
    <property type="match status" value="1"/>
</dbReference>
<name>A0A1M7LPW0_9ACTN</name>
<feature type="compositionally biased region" description="Basic and acidic residues" evidence="6">
    <location>
        <begin position="291"/>
        <end position="313"/>
    </location>
</feature>
<dbReference type="PANTHER" id="PTHR42813">
    <property type="entry name" value="ZINC-TYPE ALCOHOL DEHYDROGENASE-LIKE"/>
    <property type="match status" value="1"/>
</dbReference>
<dbReference type="CDD" id="cd08283">
    <property type="entry name" value="FDH_like_1"/>
    <property type="match status" value="1"/>
</dbReference>
<dbReference type="Pfam" id="PF08240">
    <property type="entry name" value="ADH_N"/>
    <property type="match status" value="1"/>
</dbReference>
<gene>
    <name evidence="8" type="ORF">SAMN05216499_114129</name>
</gene>
<accession>A0A1M7LPW0</accession>
<comment type="similarity">
    <text evidence="5">Belongs to the zinc-containing alcohol dehydrogenase family.</text>
</comment>
<feature type="region of interest" description="Disordered" evidence="6">
    <location>
        <begin position="425"/>
        <end position="452"/>
    </location>
</feature>
<evidence type="ECO:0000259" key="7">
    <source>
        <dbReference type="SMART" id="SM00829"/>
    </source>
</evidence>
<dbReference type="EMBL" id="FRBI01000014">
    <property type="protein sequence ID" value="SHM80215.1"/>
    <property type="molecule type" value="Genomic_DNA"/>
</dbReference>
<dbReference type="GO" id="GO:0008270">
    <property type="term" value="F:zinc ion binding"/>
    <property type="evidence" value="ECO:0007669"/>
    <property type="project" value="InterPro"/>
</dbReference>
<feature type="region of interest" description="Disordered" evidence="6">
    <location>
        <begin position="280"/>
        <end position="321"/>
    </location>
</feature>
<dbReference type="Gene3D" id="3.90.180.10">
    <property type="entry name" value="Medium-chain alcohol dehydrogenases, catalytic domain"/>
    <property type="match status" value="1"/>
</dbReference>